<protein>
    <submittedName>
        <fullName evidence="7">Uncharacterized protein</fullName>
    </submittedName>
</protein>
<evidence type="ECO:0000313" key="10">
    <source>
        <dbReference type="Proteomes" id="UP000829354"/>
    </source>
</evidence>
<keyword evidence="10" id="KW-1185">Reference proteome</keyword>
<feature type="compositionally biased region" description="Basic and acidic residues" evidence="6">
    <location>
        <begin position="602"/>
        <end position="614"/>
    </location>
</feature>
<dbReference type="AlphaFoldDB" id="A0AAE9DET5"/>
<dbReference type="SUPFAM" id="SSF55874">
    <property type="entry name" value="ATPase domain of HSP90 chaperone/DNA topoisomerase II/histidine kinase"/>
    <property type="match status" value="1"/>
</dbReference>
<feature type="compositionally biased region" description="Basic and acidic residues" evidence="6">
    <location>
        <begin position="692"/>
        <end position="702"/>
    </location>
</feature>
<dbReference type="KEGG" id="cbr:CBG_03545"/>
<dbReference type="GO" id="GO:0005634">
    <property type="term" value="C:nucleus"/>
    <property type="evidence" value="ECO:0007669"/>
    <property type="project" value="UniProtKB-SubCell"/>
</dbReference>
<dbReference type="Pfam" id="PF13589">
    <property type="entry name" value="HATPase_c_3"/>
    <property type="match status" value="1"/>
</dbReference>
<dbReference type="InterPro" id="IPR036890">
    <property type="entry name" value="HATPase_C_sf"/>
</dbReference>
<dbReference type="Proteomes" id="UP000829354">
    <property type="component" value="Chromosome III"/>
</dbReference>
<dbReference type="Proteomes" id="UP000827892">
    <property type="component" value="Chromosome III"/>
</dbReference>
<name>A0AAE9DET5_CAEBR</name>
<dbReference type="PANTHER" id="PTHR23337:SF3">
    <property type="entry name" value="MORC FAMILY CW-TYPE ZINC FINGER 2"/>
    <property type="match status" value="1"/>
</dbReference>
<feature type="region of interest" description="Disordered" evidence="6">
    <location>
        <begin position="584"/>
        <end position="763"/>
    </location>
</feature>
<feature type="compositionally biased region" description="Low complexity" evidence="6">
    <location>
        <begin position="618"/>
        <end position="627"/>
    </location>
</feature>
<dbReference type="GO" id="GO:0046872">
    <property type="term" value="F:metal ion binding"/>
    <property type="evidence" value="ECO:0007669"/>
    <property type="project" value="UniProtKB-KW"/>
</dbReference>
<evidence type="ECO:0000313" key="8">
    <source>
        <dbReference type="EMBL" id="UMM25090.1"/>
    </source>
</evidence>
<evidence type="ECO:0000256" key="3">
    <source>
        <dbReference type="ARBA" id="ARBA00023054"/>
    </source>
</evidence>
<sequence length="870" mass="100496">MSGRKIKTEIVEIKREPEPEPDIDVRGKECLEQATITRHLLKANSTNYNSALTAIAELVDNSYDANATKVLISLENKFPNNQIRICDNGTGLSRQEVLNIIKLGFSQKEKEAIGRYGTGLKSAAFHLGKKVLLLTKKDGIYTAFFMAWNNLENQNDESMLVATPSYNGSTGEKYCPEPEDERIHDYEIRIISENMDLNENVFDEFLRIPSEHGTLIIIKDLHRMNVGYEQILDTSIDKDIRVEGEDLPPHKVSLVEYLKVLYLYPKAFFYVEQTLQTPRKILSTWVGRCYANVAAYETEALKIATEELKREVENLDDEFKRLQSENAQENIREMPKEEREISKNRLDLAMATVLAKKREVESRIKYNQNIGIHKIPFEFGLEVSDRQSNGIHFYANNRLILYGYKSPFFEKFSNTIGISMYCNLDANIFPPTQNKQNFLYDKDFNSVVRLCDKSLNQYFRYLTDVWVPRHLKNQWGRDVKDKGEDEVWSTFWKVYGYPTFSPNCQKTPDDAKRTAIIEKECGVWKACALCHKWKRIRNKDDYMPIRGLQFVCQMVKNQKCNANKDPSDGHLAIELPQLSAAAIKNKEVPSKARNTRSMPTCREVRRSEQPKPEHLIGTSSNVTSTTRSSRRERDSQLGSNLNQQERSPDSSRFRTRQQEEPRRDSQRGLSSTRRQESEEQESGSEESVILSAKKEKKERRSESVQQNRESSRKSQVRARVVEKEEAIDNDWEESTTDDLPTESRSYGRARRQEMDSRRRRTDEDVELVPVKKERAGPEVTTTGSAEASAAVALEKVLRALGVDPTPQLNVTRVIIDKIQKPRQARRRLRADATKMLEHLGKNKRHRVNMRAINKEKTTRAKLESFVNQIR</sequence>
<evidence type="ECO:0000256" key="4">
    <source>
        <dbReference type="ARBA" id="ARBA00023242"/>
    </source>
</evidence>
<reference evidence="7 9" key="2">
    <citation type="submission" date="2022-05" db="EMBL/GenBank/DDBJ databases">
        <title>Chromosome-level reference genomes for two strains of Caenorhabditis briggsae: an improved platform for comparative genomics.</title>
        <authorList>
            <person name="Stevens L."/>
            <person name="Andersen E.C."/>
        </authorList>
    </citation>
    <scope>NUCLEOTIDE SEQUENCE [LARGE SCALE GENOMIC DNA]</scope>
    <source>
        <strain evidence="7">QX1410_ONT</strain>
        <tissue evidence="7">Whole-organism</tissue>
    </source>
</reference>
<dbReference type="PANTHER" id="PTHR23337">
    <property type="entry name" value="ZINC FINGER CW-TYPE COILED-COIL DOMAIN PROTEIN 1"/>
    <property type="match status" value="1"/>
</dbReference>
<dbReference type="EMBL" id="CP092622">
    <property type="protein sequence ID" value="UMM25090.1"/>
    <property type="molecule type" value="Genomic_DNA"/>
</dbReference>
<gene>
    <name evidence="7" type="ORF">L3Y34_002221</name>
    <name evidence="8" type="ORF">L5515_005049</name>
</gene>
<dbReference type="EMBL" id="CP090893">
    <property type="protein sequence ID" value="ULU02478.1"/>
    <property type="molecule type" value="Genomic_DNA"/>
</dbReference>
<feature type="compositionally biased region" description="Basic and acidic residues" evidence="6">
    <location>
        <begin position="646"/>
        <end position="666"/>
    </location>
</feature>
<keyword evidence="4" id="KW-0539">Nucleus</keyword>
<keyword evidence="2" id="KW-0479">Metal-binding</keyword>
<comment type="subcellular location">
    <subcellularLocation>
        <location evidence="1">Nucleus</location>
    </subcellularLocation>
</comment>
<evidence type="ECO:0000256" key="2">
    <source>
        <dbReference type="ARBA" id="ARBA00022723"/>
    </source>
</evidence>
<keyword evidence="3 5" id="KW-0175">Coiled coil</keyword>
<feature type="compositionally biased region" description="Acidic residues" evidence="6">
    <location>
        <begin position="727"/>
        <end position="740"/>
    </location>
</feature>
<evidence type="ECO:0000256" key="6">
    <source>
        <dbReference type="SAM" id="MobiDB-lite"/>
    </source>
</evidence>
<proteinExistence type="predicted"/>
<evidence type="ECO:0000256" key="5">
    <source>
        <dbReference type="SAM" id="Coils"/>
    </source>
</evidence>
<feature type="coiled-coil region" evidence="5">
    <location>
        <begin position="298"/>
        <end position="332"/>
    </location>
</feature>
<feature type="compositionally biased region" description="Basic and acidic residues" evidence="6">
    <location>
        <begin position="750"/>
        <end position="762"/>
    </location>
</feature>
<organism evidence="7 9">
    <name type="scientific">Caenorhabditis briggsae</name>
    <dbReference type="NCBI Taxonomy" id="6238"/>
    <lineage>
        <taxon>Eukaryota</taxon>
        <taxon>Metazoa</taxon>
        <taxon>Ecdysozoa</taxon>
        <taxon>Nematoda</taxon>
        <taxon>Chromadorea</taxon>
        <taxon>Rhabditida</taxon>
        <taxon>Rhabditina</taxon>
        <taxon>Rhabditomorpha</taxon>
        <taxon>Rhabditoidea</taxon>
        <taxon>Rhabditidae</taxon>
        <taxon>Peloderinae</taxon>
        <taxon>Caenorhabditis</taxon>
    </lineage>
</organism>
<accession>A0AAE9DET5</accession>
<evidence type="ECO:0000313" key="7">
    <source>
        <dbReference type="EMBL" id="ULU02478.1"/>
    </source>
</evidence>
<reference evidence="8 10" key="1">
    <citation type="submission" date="2022-04" db="EMBL/GenBank/DDBJ databases">
        <title>Chromosome-level reference genomes for two strains of Caenorhabditis briggsae: an improved platform for comparative genomics.</title>
        <authorList>
            <person name="Stevens L."/>
            <person name="Andersen E."/>
        </authorList>
    </citation>
    <scope>NUCLEOTIDE SEQUENCE [LARGE SCALE GENOMIC DNA]</scope>
    <source>
        <strain evidence="8">VX34</strain>
        <tissue evidence="8">Whole-organism</tissue>
    </source>
</reference>
<dbReference type="OMA" id="NFASKTF"/>
<feature type="compositionally biased region" description="Polar residues" evidence="6">
    <location>
        <begin position="636"/>
        <end position="645"/>
    </location>
</feature>
<evidence type="ECO:0000256" key="1">
    <source>
        <dbReference type="ARBA" id="ARBA00004123"/>
    </source>
</evidence>
<dbReference type="Gene3D" id="3.30.565.10">
    <property type="entry name" value="Histidine kinase-like ATPase, C-terminal domain"/>
    <property type="match status" value="1"/>
</dbReference>
<evidence type="ECO:0000313" key="9">
    <source>
        <dbReference type="Proteomes" id="UP000827892"/>
    </source>
</evidence>